<dbReference type="RefSeq" id="XP_006815521.1">
    <property type="nucleotide sequence ID" value="XM_006815458.1"/>
</dbReference>
<evidence type="ECO:0000256" key="1">
    <source>
        <dbReference type="ARBA" id="ARBA00001964"/>
    </source>
</evidence>
<keyword evidence="3" id="KW-0560">Oxidoreductase</keyword>
<organism evidence="6 7">
    <name type="scientific">Saccoglossus kowalevskii</name>
    <name type="common">Acorn worm</name>
    <dbReference type="NCBI Taxonomy" id="10224"/>
    <lineage>
        <taxon>Eukaryota</taxon>
        <taxon>Metazoa</taxon>
        <taxon>Hemichordata</taxon>
        <taxon>Enteropneusta</taxon>
        <taxon>Harrimaniidae</taxon>
        <taxon>Saccoglossus</taxon>
    </lineage>
</organism>
<dbReference type="PANTHER" id="PTHR11516:SF60">
    <property type="entry name" value="PYRUVATE DEHYDROGENASE E1 COMPONENT SUBUNIT ALPHA"/>
    <property type="match status" value="1"/>
</dbReference>
<dbReference type="Pfam" id="PF00676">
    <property type="entry name" value="E1_dh"/>
    <property type="match status" value="1"/>
</dbReference>
<gene>
    <name evidence="7" type="primary">LOC102804661</name>
</gene>
<accession>A0ABM0M680</accession>
<reference evidence="7" key="1">
    <citation type="submission" date="2025-08" db="UniProtKB">
        <authorList>
            <consortium name="RefSeq"/>
        </authorList>
    </citation>
    <scope>IDENTIFICATION</scope>
    <source>
        <tissue evidence="7">Testes</tissue>
    </source>
</reference>
<evidence type="ECO:0000259" key="5">
    <source>
        <dbReference type="Pfam" id="PF00676"/>
    </source>
</evidence>
<evidence type="ECO:0000256" key="2">
    <source>
        <dbReference type="ARBA" id="ARBA00022946"/>
    </source>
</evidence>
<keyword evidence="6" id="KW-1185">Reference proteome</keyword>
<dbReference type="GeneID" id="102804661"/>
<comment type="cofactor">
    <cofactor evidence="1">
        <name>thiamine diphosphate</name>
        <dbReference type="ChEBI" id="CHEBI:58937"/>
    </cofactor>
</comment>
<sequence length="111" mass="12601">MVLEVATYRYGGHSMSDPGTSYRTREEIKEVRQSRDPITGFRQRITSNGLATIDELKKIDLDVRKEVEDAVQKAKSDPEISVNELYTDVYTDTAGYPVKGCEPWSIFPIAR</sequence>
<protein>
    <submittedName>
        <fullName evidence="7">Pyruvate dehydrogenase E1 component subunit alpha type II, mitochondrial-like</fullName>
    </submittedName>
</protein>
<feature type="domain" description="Dehydrogenase E1 component" evidence="5">
    <location>
        <begin position="2"/>
        <end position="80"/>
    </location>
</feature>
<name>A0ABM0M680_SACKO</name>
<dbReference type="PANTHER" id="PTHR11516">
    <property type="entry name" value="PYRUVATE DEHYDROGENASE E1 COMPONENT, ALPHA SUBUNIT BACTERIAL AND ORGANELLAR"/>
    <property type="match status" value="1"/>
</dbReference>
<dbReference type="InterPro" id="IPR001017">
    <property type="entry name" value="DH_E1"/>
</dbReference>
<dbReference type="InterPro" id="IPR050642">
    <property type="entry name" value="PDH_E1_Alpha_Subunit"/>
</dbReference>
<evidence type="ECO:0000256" key="4">
    <source>
        <dbReference type="ARBA" id="ARBA00023052"/>
    </source>
</evidence>
<proteinExistence type="predicted"/>
<dbReference type="InterPro" id="IPR029061">
    <property type="entry name" value="THDP-binding"/>
</dbReference>
<keyword evidence="4" id="KW-0786">Thiamine pyrophosphate</keyword>
<evidence type="ECO:0000313" key="7">
    <source>
        <dbReference type="RefSeq" id="XP_006815521.1"/>
    </source>
</evidence>
<evidence type="ECO:0000256" key="3">
    <source>
        <dbReference type="ARBA" id="ARBA00023002"/>
    </source>
</evidence>
<evidence type="ECO:0000313" key="6">
    <source>
        <dbReference type="Proteomes" id="UP000694865"/>
    </source>
</evidence>
<dbReference type="Proteomes" id="UP000694865">
    <property type="component" value="Unplaced"/>
</dbReference>
<dbReference type="SUPFAM" id="SSF52518">
    <property type="entry name" value="Thiamin diphosphate-binding fold (THDP-binding)"/>
    <property type="match status" value="1"/>
</dbReference>
<keyword evidence="2" id="KW-0809">Transit peptide</keyword>
<dbReference type="Gene3D" id="3.40.50.970">
    <property type="match status" value="1"/>
</dbReference>